<dbReference type="PANTHER" id="PTHR46796">
    <property type="entry name" value="HTH-TYPE TRANSCRIPTIONAL ACTIVATOR RHAS-RELATED"/>
    <property type="match status" value="1"/>
</dbReference>
<reference evidence="5 6" key="1">
    <citation type="journal article" date="2015" name="BMC Genomics">
        <title>Comparative genomics and metabolic profiling of the genus Lysobacter.</title>
        <authorList>
            <person name="de Bruijn I."/>
            <person name="Cheng X."/>
            <person name="de Jager V."/>
            <person name="Exposito R.G."/>
            <person name="Watrous J."/>
            <person name="Patel N."/>
            <person name="Postma J."/>
            <person name="Dorrestein P.C."/>
            <person name="Kobayashi D."/>
            <person name="Raaijmakers J.M."/>
        </authorList>
    </citation>
    <scope>NUCLEOTIDE SEQUENCE [LARGE SCALE GENOMIC DNA]</scope>
    <source>
        <strain evidence="5 6">76</strain>
    </source>
</reference>
<dbReference type="AlphaFoldDB" id="A0A0S2FFM6"/>
<keyword evidence="3" id="KW-0804">Transcription</keyword>
<proteinExistence type="predicted"/>
<dbReference type="PROSITE" id="PS01124">
    <property type="entry name" value="HTH_ARAC_FAMILY_2"/>
    <property type="match status" value="1"/>
</dbReference>
<sequence>MTAESFLPASLHPWIERIWVQARPAGPARALREHSLPNGSMHLVVRLDGPPLRLYAGADDRIGRRHAAATVAGIRATYCIKDTSAPAASVGAVLRPGAALALFGVSAAELAGQHVSLGDLCGNAAELLYERLAVTDDPRRRRQVFERFLHERLRPLRGLDPQIAQAATRLERASGTDDTIAAIAQAGGRSHRHFIAGFRDAVGLAPKRYARVQRFRRLLAALSATPRPAWAQLALEHGYFDQSHLIREFREFAGVSPREYLAAPLAAPHHLPIGPG</sequence>
<evidence type="ECO:0000259" key="4">
    <source>
        <dbReference type="PROSITE" id="PS01124"/>
    </source>
</evidence>
<keyword evidence="6" id="KW-1185">Reference proteome</keyword>
<dbReference type="InterPro" id="IPR046532">
    <property type="entry name" value="DUF6597"/>
</dbReference>
<dbReference type="InterPro" id="IPR050204">
    <property type="entry name" value="AraC_XylS_family_regulators"/>
</dbReference>
<evidence type="ECO:0000256" key="1">
    <source>
        <dbReference type="ARBA" id="ARBA00023015"/>
    </source>
</evidence>
<evidence type="ECO:0000313" key="5">
    <source>
        <dbReference type="EMBL" id="ALN82333.1"/>
    </source>
</evidence>
<dbReference type="RefSeq" id="WP_057919095.1">
    <property type="nucleotide sequence ID" value="NZ_CP011129.1"/>
</dbReference>
<dbReference type="GO" id="GO:0003700">
    <property type="term" value="F:DNA-binding transcription factor activity"/>
    <property type="evidence" value="ECO:0007669"/>
    <property type="project" value="InterPro"/>
</dbReference>
<accession>A0A0S2FFM6</accession>
<dbReference type="SMART" id="SM00342">
    <property type="entry name" value="HTH_ARAC"/>
    <property type="match status" value="1"/>
</dbReference>
<dbReference type="SUPFAM" id="SSF46689">
    <property type="entry name" value="Homeodomain-like"/>
    <property type="match status" value="2"/>
</dbReference>
<dbReference type="InterPro" id="IPR018060">
    <property type="entry name" value="HTH_AraC"/>
</dbReference>
<feature type="domain" description="HTH araC/xylS-type" evidence="4">
    <location>
        <begin position="164"/>
        <end position="263"/>
    </location>
</feature>
<organism evidence="5 6">
    <name type="scientific">Lysobacter antibioticus</name>
    <dbReference type="NCBI Taxonomy" id="84531"/>
    <lineage>
        <taxon>Bacteria</taxon>
        <taxon>Pseudomonadati</taxon>
        <taxon>Pseudomonadota</taxon>
        <taxon>Gammaproteobacteria</taxon>
        <taxon>Lysobacterales</taxon>
        <taxon>Lysobacteraceae</taxon>
        <taxon>Lysobacter</taxon>
    </lineage>
</organism>
<gene>
    <name evidence="5" type="ORF">LA76x_4222</name>
</gene>
<dbReference type="Pfam" id="PF20240">
    <property type="entry name" value="DUF6597"/>
    <property type="match status" value="1"/>
</dbReference>
<protein>
    <submittedName>
        <fullName evidence="5">Bacterial regulatory helix-turn-helix, AraC family protein</fullName>
    </submittedName>
</protein>
<dbReference type="Proteomes" id="UP000060787">
    <property type="component" value="Chromosome"/>
</dbReference>
<dbReference type="EMBL" id="CP011129">
    <property type="protein sequence ID" value="ALN82333.1"/>
    <property type="molecule type" value="Genomic_DNA"/>
</dbReference>
<dbReference type="eggNOG" id="COG2207">
    <property type="taxonomic scope" value="Bacteria"/>
</dbReference>
<dbReference type="KEGG" id="lab:LA76x_4222"/>
<dbReference type="Gene3D" id="1.10.10.60">
    <property type="entry name" value="Homeodomain-like"/>
    <property type="match status" value="2"/>
</dbReference>
<evidence type="ECO:0000313" key="6">
    <source>
        <dbReference type="Proteomes" id="UP000060787"/>
    </source>
</evidence>
<dbReference type="STRING" id="84531.LA76x_4222"/>
<dbReference type="PATRIC" id="fig|84531.8.peg.4225"/>
<evidence type="ECO:0000256" key="3">
    <source>
        <dbReference type="ARBA" id="ARBA00023163"/>
    </source>
</evidence>
<keyword evidence="1" id="KW-0805">Transcription regulation</keyword>
<dbReference type="Pfam" id="PF12833">
    <property type="entry name" value="HTH_18"/>
    <property type="match status" value="1"/>
</dbReference>
<name>A0A0S2FFM6_LYSAN</name>
<evidence type="ECO:0000256" key="2">
    <source>
        <dbReference type="ARBA" id="ARBA00023125"/>
    </source>
</evidence>
<dbReference type="GO" id="GO:0043565">
    <property type="term" value="F:sequence-specific DNA binding"/>
    <property type="evidence" value="ECO:0007669"/>
    <property type="project" value="InterPro"/>
</dbReference>
<dbReference type="InterPro" id="IPR009057">
    <property type="entry name" value="Homeodomain-like_sf"/>
</dbReference>
<keyword evidence="2" id="KW-0238">DNA-binding</keyword>